<comment type="caution">
    <text evidence="1">The sequence shown here is derived from an EMBL/GenBank/DDBJ whole genome shotgun (WGS) entry which is preliminary data.</text>
</comment>
<proteinExistence type="predicted"/>
<reference evidence="2" key="1">
    <citation type="journal article" date="2019" name="Int. J. Syst. Evol. Microbiol.">
        <title>The Global Catalogue of Microorganisms (GCM) 10K type strain sequencing project: providing services to taxonomists for standard genome sequencing and annotation.</title>
        <authorList>
            <consortium name="The Broad Institute Genomics Platform"/>
            <consortium name="The Broad Institute Genome Sequencing Center for Infectious Disease"/>
            <person name="Wu L."/>
            <person name="Ma J."/>
        </authorList>
    </citation>
    <scope>NUCLEOTIDE SEQUENCE [LARGE SCALE GENOMIC DNA]</scope>
    <source>
        <strain evidence="2">CGMCC 1.15197</strain>
    </source>
</reference>
<protein>
    <submittedName>
        <fullName evidence="1">Uncharacterized protein</fullName>
    </submittedName>
</protein>
<dbReference type="EMBL" id="BMHT01000007">
    <property type="protein sequence ID" value="GGF22713.1"/>
    <property type="molecule type" value="Genomic_DNA"/>
</dbReference>
<organism evidence="1 2">
    <name type="scientific">Hymenobacter cavernae</name>
    <dbReference type="NCBI Taxonomy" id="2044852"/>
    <lineage>
        <taxon>Bacteria</taxon>
        <taxon>Pseudomonadati</taxon>
        <taxon>Bacteroidota</taxon>
        <taxon>Cytophagia</taxon>
        <taxon>Cytophagales</taxon>
        <taxon>Hymenobacteraceae</taxon>
        <taxon>Hymenobacter</taxon>
    </lineage>
</organism>
<dbReference type="Proteomes" id="UP000632273">
    <property type="component" value="Unassembled WGS sequence"/>
</dbReference>
<keyword evidence="2" id="KW-1185">Reference proteome</keyword>
<evidence type="ECO:0000313" key="2">
    <source>
        <dbReference type="Proteomes" id="UP000632273"/>
    </source>
</evidence>
<sequence length="84" mass="9557">MQLSGGRDYKSPPGTWAARFERRSNGVAPADVPNCCFAELWEKLQPLQQPNELVQTTINFCFPYLRAPENSQLELLAHWPLLAQ</sequence>
<evidence type="ECO:0000313" key="1">
    <source>
        <dbReference type="EMBL" id="GGF22713.1"/>
    </source>
</evidence>
<accession>A0ABQ1UQX9</accession>
<gene>
    <name evidence="1" type="ORF">GCM10011383_37960</name>
</gene>
<name>A0ABQ1UQX9_9BACT</name>